<gene>
    <name evidence="3" type="ORF">QIS74_08770</name>
</gene>
<keyword evidence="2" id="KW-0732">Signal</keyword>
<dbReference type="AlphaFoldDB" id="A0AAV9TBW3"/>
<feature type="signal peptide" evidence="2">
    <location>
        <begin position="1"/>
        <end position="23"/>
    </location>
</feature>
<evidence type="ECO:0000313" key="3">
    <source>
        <dbReference type="EMBL" id="KAK6215751.1"/>
    </source>
</evidence>
<feature type="compositionally biased region" description="Low complexity" evidence="1">
    <location>
        <begin position="101"/>
        <end position="117"/>
    </location>
</feature>
<feature type="chain" id="PRO_5043350799" evidence="2">
    <location>
        <begin position="24"/>
        <end position="183"/>
    </location>
</feature>
<dbReference type="EMBL" id="JASAOK010000043">
    <property type="protein sequence ID" value="KAK6215751.1"/>
    <property type="molecule type" value="Genomic_DNA"/>
</dbReference>
<reference evidence="3 4" key="1">
    <citation type="submission" date="2023-04" db="EMBL/GenBank/DDBJ databases">
        <title>Colletotrichum tabacum stain YC1 causing leaf anthracnose on Nicotiana tabacum(L.) cv.</title>
        <authorList>
            <person name="Ji Z."/>
            <person name="Wang M."/>
            <person name="Zhang J."/>
            <person name="Wang N."/>
            <person name="Zhou Z."/>
        </authorList>
    </citation>
    <scope>NUCLEOTIDE SEQUENCE [LARGE SCALE GENOMIC DNA]</scope>
    <source>
        <strain evidence="3 4">YC1</strain>
    </source>
</reference>
<sequence length="183" mass="20057">MAKIFNLVSSALFALLFLQLAAAQDAPPQSAPSAPVTCVEAPQDKWLLTQKWKKFSFQSLGVWYANVPALGSQPQRRMPLIERRKKKNKDNEENTPEEQPQDQGQDQGQGQAQGTGADCTFTQLIPGGDGTLQFTNTASYRQVVCVTTVLASDKIKCYWLNAGDSCTTATSTQWLLFSAGPRL</sequence>
<protein>
    <submittedName>
        <fullName evidence="3">Uncharacterized protein</fullName>
    </submittedName>
</protein>
<proteinExistence type="predicted"/>
<name>A0AAV9TBW3_9PEZI</name>
<feature type="region of interest" description="Disordered" evidence="1">
    <location>
        <begin position="75"/>
        <end position="120"/>
    </location>
</feature>
<dbReference type="Proteomes" id="UP001327957">
    <property type="component" value="Unassembled WGS sequence"/>
</dbReference>
<accession>A0AAV9TBW3</accession>
<evidence type="ECO:0000256" key="1">
    <source>
        <dbReference type="SAM" id="MobiDB-lite"/>
    </source>
</evidence>
<organism evidence="3 4">
    <name type="scientific">Colletotrichum tabaci</name>
    <dbReference type="NCBI Taxonomy" id="1209068"/>
    <lineage>
        <taxon>Eukaryota</taxon>
        <taxon>Fungi</taxon>
        <taxon>Dikarya</taxon>
        <taxon>Ascomycota</taxon>
        <taxon>Pezizomycotina</taxon>
        <taxon>Sordariomycetes</taxon>
        <taxon>Hypocreomycetidae</taxon>
        <taxon>Glomerellales</taxon>
        <taxon>Glomerellaceae</taxon>
        <taxon>Colletotrichum</taxon>
        <taxon>Colletotrichum destructivum species complex</taxon>
    </lineage>
</organism>
<keyword evidence="4" id="KW-1185">Reference proteome</keyword>
<evidence type="ECO:0000313" key="4">
    <source>
        <dbReference type="Proteomes" id="UP001327957"/>
    </source>
</evidence>
<comment type="caution">
    <text evidence="3">The sequence shown here is derived from an EMBL/GenBank/DDBJ whole genome shotgun (WGS) entry which is preliminary data.</text>
</comment>
<evidence type="ECO:0000256" key="2">
    <source>
        <dbReference type="SAM" id="SignalP"/>
    </source>
</evidence>